<keyword evidence="1" id="KW-0805">Transcription regulation</keyword>
<dbReference type="SMART" id="SM00342">
    <property type="entry name" value="HTH_ARAC"/>
    <property type="match status" value="1"/>
</dbReference>
<dbReference type="SUPFAM" id="SSF46689">
    <property type="entry name" value="Homeodomain-like"/>
    <property type="match status" value="2"/>
</dbReference>
<dbReference type="AlphaFoldDB" id="A0A975D1L6"/>
<dbReference type="PANTHER" id="PTHR46796">
    <property type="entry name" value="HTH-TYPE TRANSCRIPTIONAL ACTIVATOR RHAS-RELATED"/>
    <property type="match status" value="1"/>
</dbReference>
<sequence length="326" mass="36551">MLEEDLPALEGHRVFASRDVEETEAQISVLLQPHRLRPTTISADYHANMDFFRFSSIGVGSIAYSRPMSLQLEEIADYYLLMFCRRGSARLIRNGGEEWVGRRHGVCIAPGEPLHAEFTDDCEQIVFKVDARTLCRHAGRKAPLMRQRIDLADTLFAPWRTFVRGMLSDPATVDFATSNTRVAAEYESLFLSTLLQGGLVDNGRADSGIAPISVKRAEAYIDDHFADPITLDDIAAAAGVPARTLLNGFRRFRDTSPIRALRERRLTAAHERLLAAESDQSILDIALDVGFGHPGRFALAYTERFGEKPSTTLRRRRLTNLPTHRQ</sequence>
<dbReference type="Pfam" id="PF12833">
    <property type="entry name" value="HTH_18"/>
    <property type="match status" value="1"/>
</dbReference>
<reference evidence="5" key="2">
    <citation type="submission" date="2021-04" db="EMBL/GenBank/DDBJ databases">
        <title>Isolation and genomic analysis of the ibuprofen-degrading bacterium Sphingomonas strain MPO218.</title>
        <authorList>
            <person name="Aulestia M."/>
            <person name="Flores A."/>
            <person name="Mangas E.L."/>
            <person name="Perez-Pulido A.J."/>
            <person name="Santero E."/>
            <person name="Camacho E.M."/>
        </authorList>
    </citation>
    <scope>NUCLEOTIDE SEQUENCE</scope>
    <source>
        <strain evidence="5">MPO218</strain>
    </source>
</reference>
<keyword evidence="3" id="KW-0804">Transcription</keyword>
<name>A0A975D1L6_9SPHN</name>
<dbReference type="PROSITE" id="PS01124">
    <property type="entry name" value="HTH_ARAC_FAMILY_2"/>
    <property type="match status" value="1"/>
</dbReference>
<dbReference type="InterPro" id="IPR035418">
    <property type="entry name" value="AraC-bd_2"/>
</dbReference>
<dbReference type="Gene3D" id="1.10.10.60">
    <property type="entry name" value="Homeodomain-like"/>
    <property type="match status" value="1"/>
</dbReference>
<dbReference type="InterPro" id="IPR018062">
    <property type="entry name" value="HTH_AraC-typ_CS"/>
</dbReference>
<evidence type="ECO:0000259" key="4">
    <source>
        <dbReference type="PROSITE" id="PS01124"/>
    </source>
</evidence>
<dbReference type="PROSITE" id="PS00041">
    <property type="entry name" value="HTH_ARAC_FAMILY_1"/>
    <property type="match status" value="1"/>
</dbReference>
<dbReference type="Proteomes" id="UP000664914">
    <property type="component" value="Chromosome"/>
</dbReference>
<dbReference type="InterPro" id="IPR018060">
    <property type="entry name" value="HTH_AraC"/>
</dbReference>
<dbReference type="Pfam" id="PF14525">
    <property type="entry name" value="AraC_binding_2"/>
    <property type="match status" value="1"/>
</dbReference>
<evidence type="ECO:0000256" key="3">
    <source>
        <dbReference type="ARBA" id="ARBA00023163"/>
    </source>
</evidence>
<dbReference type="GO" id="GO:0003700">
    <property type="term" value="F:DNA-binding transcription factor activity"/>
    <property type="evidence" value="ECO:0007669"/>
    <property type="project" value="InterPro"/>
</dbReference>
<dbReference type="GO" id="GO:0043565">
    <property type="term" value="F:sequence-specific DNA binding"/>
    <property type="evidence" value="ECO:0007669"/>
    <property type="project" value="InterPro"/>
</dbReference>
<protein>
    <submittedName>
        <fullName evidence="5">AraC family transcriptional regulator</fullName>
    </submittedName>
</protein>
<evidence type="ECO:0000313" key="6">
    <source>
        <dbReference type="Proteomes" id="UP000664914"/>
    </source>
</evidence>
<organism evidence="5 6">
    <name type="scientific">Rhizorhabdus wittichii</name>
    <dbReference type="NCBI Taxonomy" id="160791"/>
    <lineage>
        <taxon>Bacteria</taxon>
        <taxon>Pseudomonadati</taxon>
        <taxon>Pseudomonadota</taxon>
        <taxon>Alphaproteobacteria</taxon>
        <taxon>Sphingomonadales</taxon>
        <taxon>Sphingomonadaceae</taxon>
        <taxon>Rhizorhabdus</taxon>
    </lineage>
</organism>
<evidence type="ECO:0000256" key="1">
    <source>
        <dbReference type="ARBA" id="ARBA00023015"/>
    </source>
</evidence>
<dbReference type="RefSeq" id="WP_208632601.1">
    <property type="nucleotide sequence ID" value="NZ_CP059319.1"/>
</dbReference>
<keyword evidence="2" id="KW-0238">DNA-binding</keyword>
<dbReference type="InterPro" id="IPR050204">
    <property type="entry name" value="AraC_XylS_family_regulators"/>
</dbReference>
<proteinExistence type="predicted"/>
<dbReference type="EMBL" id="CP059319">
    <property type="protein sequence ID" value="QTH21243.1"/>
    <property type="molecule type" value="Genomic_DNA"/>
</dbReference>
<accession>A0A975D1L6</accession>
<reference evidence="5" key="1">
    <citation type="submission" date="2020-07" db="EMBL/GenBank/DDBJ databases">
        <authorList>
            <person name="Camacho E."/>
        </authorList>
    </citation>
    <scope>NUCLEOTIDE SEQUENCE</scope>
    <source>
        <strain evidence="5">MPO218</strain>
    </source>
</reference>
<feature type="domain" description="HTH araC/xylS-type" evidence="4">
    <location>
        <begin position="215"/>
        <end position="315"/>
    </location>
</feature>
<evidence type="ECO:0000256" key="2">
    <source>
        <dbReference type="ARBA" id="ARBA00023125"/>
    </source>
</evidence>
<evidence type="ECO:0000313" key="5">
    <source>
        <dbReference type="EMBL" id="QTH21243.1"/>
    </source>
</evidence>
<dbReference type="InterPro" id="IPR009057">
    <property type="entry name" value="Homeodomain-like_sf"/>
</dbReference>
<gene>
    <name evidence="5" type="ORF">HRJ34_23470</name>
</gene>